<reference evidence="1 2" key="1">
    <citation type="journal article" date="2013" name="Gut Pathog.">
        <title>Evidence of a new metabolic capacity in an emerging diarrheal pathogen: lessons from the draft genomes of Vibrio fluvialis strains PG41 and I21563.</title>
        <authorList>
            <person name="Khatri I."/>
            <person name="Mahajan S."/>
            <person name="Dureja C."/>
            <person name="Subramanian S."/>
            <person name="Raychaudhuri S."/>
        </authorList>
    </citation>
    <scope>NUCLEOTIDE SEQUENCE [LARGE SCALE GENOMIC DNA]</scope>
    <source>
        <strain evidence="1 2">PG41</strain>
    </source>
</reference>
<sequence length="46" mass="5174">MLAAEIIPELENVPSETSLTLWFDGDRVYPTSTEMKDGNAVLKYEV</sequence>
<gene>
    <name evidence="1" type="ORF">L910_2018</name>
</gene>
<evidence type="ECO:0000313" key="2">
    <source>
        <dbReference type="Proteomes" id="UP000014854"/>
    </source>
</evidence>
<dbReference type="AlphaFoldDB" id="S7HXJ1"/>
<dbReference type="EMBL" id="ASXS01000019">
    <property type="protein sequence ID" value="EPP20524.1"/>
    <property type="molecule type" value="Genomic_DNA"/>
</dbReference>
<evidence type="ECO:0000313" key="1">
    <source>
        <dbReference type="EMBL" id="EPP20524.1"/>
    </source>
</evidence>
<name>S7HXJ1_VIBFL</name>
<organism evidence="1 2">
    <name type="scientific">Vibrio fluvialis PG41</name>
    <dbReference type="NCBI Taxonomy" id="1336752"/>
    <lineage>
        <taxon>Bacteria</taxon>
        <taxon>Pseudomonadati</taxon>
        <taxon>Pseudomonadota</taxon>
        <taxon>Gammaproteobacteria</taxon>
        <taxon>Vibrionales</taxon>
        <taxon>Vibrionaceae</taxon>
        <taxon>Vibrio</taxon>
    </lineage>
</organism>
<dbReference type="Proteomes" id="UP000014854">
    <property type="component" value="Unassembled WGS sequence"/>
</dbReference>
<dbReference type="PATRIC" id="fig|1336752.4.peg.3866"/>
<accession>S7HXJ1</accession>
<protein>
    <submittedName>
        <fullName evidence="1">Uncharacterized protein</fullName>
    </submittedName>
</protein>
<proteinExistence type="predicted"/>
<comment type="caution">
    <text evidence="1">The sequence shown here is derived from an EMBL/GenBank/DDBJ whole genome shotgun (WGS) entry which is preliminary data.</text>
</comment>